<proteinExistence type="inferred from homology"/>
<dbReference type="InterPro" id="IPR023016">
    <property type="entry name" value="HisA/PriA"/>
</dbReference>
<dbReference type="InterPro" id="IPR006062">
    <property type="entry name" value="His_biosynth"/>
</dbReference>
<evidence type="ECO:0000313" key="10">
    <source>
        <dbReference type="EMBL" id="VAW04740.1"/>
    </source>
</evidence>
<dbReference type="PANTHER" id="PTHR43090">
    <property type="entry name" value="1-(5-PHOSPHORIBOSYL)-5-[(5-PHOSPHORIBOSYLAMINO)METHYLIDENEAMINO] IMIDAZOLE-4-CARBOXAMIDE ISOMERASE"/>
    <property type="match status" value="1"/>
</dbReference>
<dbReference type="GO" id="GO:0000162">
    <property type="term" value="P:L-tryptophan biosynthetic process"/>
    <property type="evidence" value="ECO:0007669"/>
    <property type="project" value="TreeGrafter"/>
</dbReference>
<protein>
    <recommendedName>
        <fullName evidence="5">1-(5-phosphoribosyl)-5-[(5-phosphoribosylamino)methylideneamino]imidazole-4-carboxamideisomerase</fullName>
        <ecNumber evidence="5">5.3.1.16</ecNumber>
    </recommendedName>
</protein>
<dbReference type="InterPro" id="IPR011060">
    <property type="entry name" value="RibuloseP-bd_barrel"/>
</dbReference>
<dbReference type="GO" id="GO:0003949">
    <property type="term" value="F:1-(5-phosphoribosyl)-5-[(5-phosphoribosylamino)methylideneamino]imidazole-4-carboxamide isomerase activity"/>
    <property type="evidence" value="ECO:0007669"/>
    <property type="project" value="UniProtKB-EC"/>
</dbReference>
<dbReference type="Gene3D" id="3.20.20.70">
    <property type="entry name" value="Aldolase class I"/>
    <property type="match status" value="1"/>
</dbReference>
<dbReference type="EMBL" id="UOEI01000405">
    <property type="protein sequence ID" value="VAW04740.1"/>
    <property type="molecule type" value="Genomic_DNA"/>
</dbReference>
<keyword evidence="9 10" id="KW-0413">Isomerase</keyword>
<keyword evidence="8" id="KW-0368">Histidine biosynthesis</keyword>
<sequence length="290" mass="31129">MELYARVNILDGRAVRLPHGDISEVISLDDDPINRAKGWVAKGAHRLHIVDLDAAARGDYKNRELIGNMIKALDVPVQVGGGIRSEAEIARVLGMGAWRVVVGTLPMIDQVLFWELNRKYPYKIVVSLDVCSDFEIVTKGWTEHSGEYLEETLINLSSAGAAGFMISEVGRDALVEPPNYAALEMAVGIVDEPVVAAGGVRDLDDIAQLMKIEANGRRLAGLVVGREVTAGRFTVEEAAAALDAVGSSFGPWTRADLDAAVAKYRNVVTDSTDADATAAFVQWLANGGAE</sequence>
<reference evidence="10" key="1">
    <citation type="submission" date="2018-06" db="EMBL/GenBank/DDBJ databases">
        <authorList>
            <person name="Zhirakovskaya E."/>
        </authorList>
    </citation>
    <scope>NUCLEOTIDE SEQUENCE</scope>
</reference>
<dbReference type="HAMAP" id="MF_01014">
    <property type="entry name" value="HisA"/>
    <property type="match status" value="1"/>
</dbReference>
<keyword evidence="6" id="KW-0963">Cytoplasm</keyword>
<name>A0A3B0SK13_9ZZZZ</name>
<keyword evidence="7" id="KW-0028">Amino-acid biosynthesis</keyword>
<dbReference type="InterPro" id="IPR013785">
    <property type="entry name" value="Aldolase_TIM"/>
</dbReference>
<evidence type="ECO:0000256" key="2">
    <source>
        <dbReference type="ARBA" id="ARBA00004496"/>
    </source>
</evidence>
<evidence type="ECO:0000256" key="6">
    <source>
        <dbReference type="ARBA" id="ARBA00022490"/>
    </source>
</evidence>
<comment type="similarity">
    <text evidence="4">Belongs to the HisA/HisF family.</text>
</comment>
<evidence type="ECO:0000256" key="9">
    <source>
        <dbReference type="ARBA" id="ARBA00023235"/>
    </source>
</evidence>
<comment type="pathway">
    <text evidence="3">Amino-acid biosynthesis; L-histidine biosynthesis; L-histidine from 5-phospho-alpha-D-ribose 1-diphosphate: step 4/9.</text>
</comment>
<evidence type="ECO:0000256" key="8">
    <source>
        <dbReference type="ARBA" id="ARBA00023102"/>
    </source>
</evidence>
<evidence type="ECO:0000256" key="5">
    <source>
        <dbReference type="ARBA" id="ARBA00012550"/>
    </source>
</evidence>
<evidence type="ECO:0000256" key="4">
    <source>
        <dbReference type="ARBA" id="ARBA00009667"/>
    </source>
</evidence>
<gene>
    <name evidence="10" type="ORF">MNBD_ACTINO01-146</name>
</gene>
<dbReference type="GO" id="GO:0000105">
    <property type="term" value="P:L-histidine biosynthetic process"/>
    <property type="evidence" value="ECO:0007669"/>
    <property type="project" value="UniProtKB-UniPathway"/>
</dbReference>
<organism evidence="10">
    <name type="scientific">hydrothermal vent metagenome</name>
    <dbReference type="NCBI Taxonomy" id="652676"/>
    <lineage>
        <taxon>unclassified sequences</taxon>
        <taxon>metagenomes</taxon>
        <taxon>ecological metagenomes</taxon>
    </lineage>
</organism>
<dbReference type="SUPFAM" id="SSF51366">
    <property type="entry name" value="Ribulose-phoshate binding barrel"/>
    <property type="match status" value="1"/>
</dbReference>
<evidence type="ECO:0000256" key="3">
    <source>
        <dbReference type="ARBA" id="ARBA00005133"/>
    </source>
</evidence>
<evidence type="ECO:0000256" key="1">
    <source>
        <dbReference type="ARBA" id="ARBA00000901"/>
    </source>
</evidence>
<dbReference type="AlphaFoldDB" id="A0A3B0SK13"/>
<comment type="catalytic activity">
    <reaction evidence="1">
        <text>1-(5-phospho-beta-D-ribosyl)-5-[(5-phospho-beta-D-ribosylamino)methylideneamino]imidazole-4-carboxamide = 5-[(5-phospho-1-deoxy-D-ribulos-1-ylimino)methylamino]-1-(5-phospho-beta-D-ribosyl)imidazole-4-carboxamide</text>
        <dbReference type="Rhea" id="RHEA:15469"/>
        <dbReference type="ChEBI" id="CHEBI:58435"/>
        <dbReference type="ChEBI" id="CHEBI:58525"/>
        <dbReference type="EC" id="5.3.1.16"/>
    </reaction>
</comment>
<evidence type="ECO:0000256" key="7">
    <source>
        <dbReference type="ARBA" id="ARBA00022605"/>
    </source>
</evidence>
<accession>A0A3B0SK13</accession>
<dbReference type="PANTHER" id="PTHR43090:SF2">
    <property type="entry name" value="1-(5-PHOSPHORIBOSYL)-5-[(5-PHOSPHORIBOSYLAMINO)METHYLIDENEAMINO] IMIDAZOLE-4-CARBOXAMIDE ISOMERASE"/>
    <property type="match status" value="1"/>
</dbReference>
<dbReference type="EC" id="5.3.1.16" evidence="5"/>
<dbReference type="Pfam" id="PF00977">
    <property type="entry name" value="His_biosynth"/>
    <property type="match status" value="1"/>
</dbReference>
<dbReference type="InterPro" id="IPR044524">
    <property type="entry name" value="Isoase_HisA-like"/>
</dbReference>
<comment type="subcellular location">
    <subcellularLocation>
        <location evidence="2">Cytoplasm</location>
    </subcellularLocation>
</comment>
<dbReference type="GO" id="GO:0005737">
    <property type="term" value="C:cytoplasm"/>
    <property type="evidence" value="ECO:0007669"/>
    <property type="project" value="UniProtKB-SubCell"/>
</dbReference>
<dbReference type="UniPathway" id="UPA00031">
    <property type="reaction ID" value="UER00009"/>
</dbReference>